<keyword evidence="1" id="KW-1185">Reference proteome</keyword>
<dbReference type="KEGG" id="mcha:111005103"/>
<dbReference type="PANTHER" id="PTHR33527">
    <property type="entry name" value="OS07G0274300 PROTEIN"/>
    <property type="match status" value="1"/>
</dbReference>
<dbReference type="PANTHER" id="PTHR33527:SF18">
    <property type="entry name" value="F13O11.17 PROTEIN"/>
    <property type="match status" value="1"/>
</dbReference>
<organism evidence="1 2">
    <name type="scientific">Momordica charantia</name>
    <name type="common">Bitter gourd</name>
    <name type="synonym">Balsam pear</name>
    <dbReference type="NCBI Taxonomy" id="3673"/>
    <lineage>
        <taxon>Eukaryota</taxon>
        <taxon>Viridiplantae</taxon>
        <taxon>Streptophyta</taxon>
        <taxon>Embryophyta</taxon>
        <taxon>Tracheophyta</taxon>
        <taxon>Spermatophyta</taxon>
        <taxon>Magnoliopsida</taxon>
        <taxon>eudicotyledons</taxon>
        <taxon>Gunneridae</taxon>
        <taxon>Pentapetalae</taxon>
        <taxon>rosids</taxon>
        <taxon>fabids</taxon>
        <taxon>Cucurbitales</taxon>
        <taxon>Cucurbitaceae</taxon>
        <taxon>Momordiceae</taxon>
        <taxon>Momordica</taxon>
    </lineage>
</organism>
<accession>A0A6J1BT50</accession>
<dbReference type="Proteomes" id="UP000504603">
    <property type="component" value="Unplaced"/>
</dbReference>
<protein>
    <submittedName>
        <fullName evidence="2">Uncharacterized protein LOC111005103</fullName>
    </submittedName>
</protein>
<dbReference type="RefSeq" id="XP_022132182.1">
    <property type="nucleotide sequence ID" value="XM_022276490.1"/>
</dbReference>
<dbReference type="GeneID" id="111005103"/>
<sequence length="173" mass="19060">MTSITLEELHLYHSIDREIFSRLLLKLSRDAAESLLVVSLWLWLEEQGFTNFIFRIMPLSNPLLNALANEAVLCLGCLDSSNHGGRPHPTVLPITSTAAGKEIPVQMFVQNRFRAISGVKYFLTNVCARVFADILEAVLGGTDSQSNEGLIIDGFPHPTFGSIAVVPKSLDHN</sequence>
<dbReference type="AlphaFoldDB" id="A0A6J1BT50"/>
<reference evidence="2" key="1">
    <citation type="submission" date="2025-08" db="UniProtKB">
        <authorList>
            <consortium name="RefSeq"/>
        </authorList>
    </citation>
    <scope>IDENTIFICATION</scope>
    <source>
        <strain evidence="2">OHB3-1</strain>
    </source>
</reference>
<evidence type="ECO:0000313" key="2">
    <source>
        <dbReference type="RefSeq" id="XP_022132182.1"/>
    </source>
</evidence>
<proteinExistence type="predicted"/>
<evidence type="ECO:0000313" key="1">
    <source>
        <dbReference type="Proteomes" id="UP000504603"/>
    </source>
</evidence>
<gene>
    <name evidence="2" type="primary">LOC111005103</name>
</gene>
<dbReference type="OrthoDB" id="1882251at2759"/>
<feature type="non-terminal residue" evidence="2">
    <location>
        <position position="173"/>
    </location>
</feature>
<name>A0A6J1BT50_MOMCH</name>